<dbReference type="NCBIfam" id="NF004514">
    <property type="entry name" value="PRK05855.1"/>
    <property type="match status" value="1"/>
</dbReference>
<dbReference type="SUPFAM" id="SSF53474">
    <property type="entry name" value="alpha/beta-Hydrolases"/>
    <property type="match status" value="1"/>
</dbReference>
<organism evidence="4 5">
    <name type="scientific">Actinophytocola xanthii</name>
    <dbReference type="NCBI Taxonomy" id="1912961"/>
    <lineage>
        <taxon>Bacteria</taxon>
        <taxon>Bacillati</taxon>
        <taxon>Actinomycetota</taxon>
        <taxon>Actinomycetes</taxon>
        <taxon>Pseudonocardiales</taxon>
        <taxon>Pseudonocardiaceae</taxon>
    </lineage>
</organism>
<dbReference type="PRINTS" id="PR00081">
    <property type="entry name" value="GDHRDH"/>
</dbReference>
<comment type="similarity">
    <text evidence="1">Belongs to the short-chain dehydrogenases/reductases (SDR) family.</text>
</comment>
<dbReference type="FunFam" id="3.40.50.720:FF:000084">
    <property type="entry name" value="Short-chain dehydrogenase reductase"/>
    <property type="match status" value="1"/>
</dbReference>
<dbReference type="RefSeq" id="WP_075124432.1">
    <property type="nucleotide sequence ID" value="NZ_MSIE01000006.1"/>
</dbReference>
<dbReference type="Pfam" id="PF00561">
    <property type="entry name" value="Abhydrolase_1"/>
    <property type="match status" value="1"/>
</dbReference>
<dbReference type="InterPro" id="IPR029058">
    <property type="entry name" value="AB_hydrolase_fold"/>
</dbReference>
<name>A0A1Q8CWI3_9PSEU</name>
<dbReference type="EMBL" id="MSIE01000006">
    <property type="protein sequence ID" value="OLF18702.1"/>
    <property type="molecule type" value="Genomic_DNA"/>
</dbReference>
<accession>A0A1Q8CWI3</accession>
<protein>
    <submittedName>
        <fullName evidence="4">Short chain dehydrogenase</fullName>
    </submittedName>
</protein>
<dbReference type="STRING" id="1912961.BU204_05440"/>
<feature type="domain" description="AB hydrolase-1" evidence="3">
    <location>
        <begin position="28"/>
        <end position="247"/>
    </location>
</feature>
<dbReference type="Gene3D" id="3.40.50.1820">
    <property type="entry name" value="alpha/beta hydrolase"/>
    <property type="match status" value="1"/>
</dbReference>
<dbReference type="CDD" id="cd05233">
    <property type="entry name" value="SDR_c"/>
    <property type="match status" value="1"/>
</dbReference>
<dbReference type="OrthoDB" id="4220752at2"/>
<dbReference type="Proteomes" id="UP000185596">
    <property type="component" value="Unassembled WGS sequence"/>
</dbReference>
<dbReference type="InterPro" id="IPR000073">
    <property type="entry name" value="AB_hydrolase_1"/>
</dbReference>
<dbReference type="Gene3D" id="3.40.50.720">
    <property type="entry name" value="NAD(P)-binding Rossmann-like Domain"/>
    <property type="match status" value="1"/>
</dbReference>
<dbReference type="GO" id="GO:0016020">
    <property type="term" value="C:membrane"/>
    <property type="evidence" value="ECO:0007669"/>
    <property type="project" value="TreeGrafter"/>
</dbReference>
<sequence length="552" mass="59313">MAGSGRQRWVDSDGLRLAVYEWGEPDRPTVVLVHGYPDNASVWDRVAPVLAEAFHVVTYDVRGHGRSDAPATRDGYRVEALVGDLHAVVRATAGDDPAHLVGHDWGSVQAWAALEPALVRSFTSISGPDLGQVGSWVRQWRRHPAAVGKQLTRSWYIGAFQVPVLPEALWRLPGFRRRFGAEYRDAANGLQLYRASAGRGRPRRITVPVQQIVLTQDPFLTPALAAAAEEWCDDLYRRELVAGHWAPRTHPDAVARMVREFVEHVERGTSPRGRVTDLAPALAGQLALVTGAGSGIGLATAVALAGQGARVLCVDLDFERAEQAARRVGGLAFQLDVADPEATEALARHVLDEHGVPDLVMANAGIGVSGSFLDTSLEDWRRVVDVNLWGVIHTLRAFLPAMVERGEGGHVVITSSAAGYFATPSLPAYSTTKAGVLMLAQCLDGELRPAGIGVSAVCPGFVHTNIASTARFAGTGPEEEQARRERAEALYRRRNYGPEKVAAAVLAAVSEGRVVVPVTPEAHLGAWATRLVPGVARALGRRLAAETAKRTS</sequence>
<gene>
    <name evidence="4" type="ORF">BU204_05440</name>
</gene>
<dbReference type="InterPro" id="IPR002347">
    <property type="entry name" value="SDR_fam"/>
</dbReference>
<comment type="caution">
    <text evidence="4">The sequence shown here is derived from an EMBL/GenBank/DDBJ whole genome shotgun (WGS) entry which is preliminary data.</text>
</comment>
<dbReference type="AlphaFoldDB" id="A0A1Q8CWI3"/>
<evidence type="ECO:0000256" key="1">
    <source>
        <dbReference type="ARBA" id="ARBA00006484"/>
    </source>
</evidence>
<evidence type="ECO:0000256" key="2">
    <source>
        <dbReference type="ARBA" id="ARBA00023002"/>
    </source>
</evidence>
<dbReference type="PANTHER" id="PTHR44196">
    <property type="entry name" value="DEHYDROGENASE/REDUCTASE SDR FAMILY MEMBER 7B"/>
    <property type="match status" value="1"/>
</dbReference>
<keyword evidence="5" id="KW-1185">Reference proteome</keyword>
<evidence type="ECO:0000259" key="3">
    <source>
        <dbReference type="Pfam" id="PF00561"/>
    </source>
</evidence>
<dbReference type="InterPro" id="IPR036291">
    <property type="entry name" value="NAD(P)-bd_dom_sf"/>
</dbReference>
<dbReference type="Pfam" id="PF00106">
    <property type="entry name" value="adh_short"/>
    <property type="match status" value="1"/>
</dbReference>
<evidence type="ECO:0000313" key="4">
    <source>
        <dbReference type="EMBL" id="OLF18702.1"/>
    </source>
</evidence>
<dbReference type="GO" id="GO:0016491">
    <property type="term" value="F:oxidoreductase activity"/>
    <property type="evidence" value="ECO:0007669"/>
    <property type="project" value="UniProtKB-KW"/>
</dbReference>
<dbReference type="PANTHER" id="PTHR44196:SF1">
    <property type="entry name" value="DEHYDROGENASE_REDUCTASE SDR FAMILY MEMBER 7B"/>
    <property type="match status" value="1"/>
</dbReference>
<dbReference type="SUPFAM" id="SSF51735">
    <property type="entry name" value="NAD(P)-binding Rossmann-fold domains"/>
    <property type="match status" value="1"/>
</dbReference>
<proteinExistence type="inferred from homology"/>
<reference evidence="4 5" key="1">
    <citation type="submission" date="2016-12" db="EMBL/GenBank/DDBJ databases">
        <title>The draft genome sequence of Actinophytocola sp. 11-183.</title>
        <authorList>
            <person name="Wang W."/>
            <person name="Yuan L."/>
        </authorList>
    </citation>
    <scope>NUCLEOTIDE SEQUENCE [LARGE SCALE GENOMIC DNA]</scope>
    <source>
        <strain evidence="4 5">11-183</strain>
    </source>
</reference>
<keyword evidence="2" id="KW-0560">Oxidoreductase</keyword>
<evidence type="ECO:0000313" key="5">
    <source>
        <dbReference type="Proteomes" id="UP000185596"/>
    </source>
</evidence>